<keyword evidence="3" id="KW-0547">Nucleotide-binding</keyword>
<evidence type="ECO:0000256" key="3">
    <source>
        <dbReference type="ARBA" id="ARBA00022741"/>
    </source>
</evidence>
<dbReference type="PIRSF" id="PIRSF000538">
    <property type="entry name" value="GlpK"/>
    <property type="match status" value="1"/>
</dbReference>
<evidence type="ECO:0000256" key="4">
    <source>
        <dbReference type="ARBA" id="ARBA00022777"/>
    </source>
</evidence>
<dbReference type="PANTHER" id="PTHR10196:SF69">
    <property type="entry name" value="GLYCEROL KINASE"/>
    <property type="match status" value="1"/>
</dbReference>
<dbReference type="Pfam" id="PF02782">
    <property type="entry name" value="FGGY_C"/>
    <property type="match status" value="1"/>
</dbReference>
<evidence type="ECO:0000313" key="11">
    <source>
        <dbReference type="Proteomes" id="UP001431429"/>
    </source>
</evidence>
<dbReference type="InterPro" id="IPR018485">
    <property type="entry name" value="FGGY_C"/>
</dbReference>
<keyword evidence="5" id="KW-0067">ATP-binding</keyword>
<comment type="caution">
    <text evidence="10">The sequence shown here is derived from an EMBL/GenBank/DDBJ whole genome shotgun (WGS) entry which is preliminary data.</text>
</comment>
<dbReference type="InterPro" id="IPR018483">
    <property type="entry name" value="Carb_kinase_FGGY_CS"/>
</dbReference>
<dbReference type="PROSITE" id="PS00933">
    <property type="entry name" value="FGGY_KINASES_1"/>
    <property type="match status" value="1"/>
</dbReference>
<keyword evidence="11" id="KW-1185">Reference proteome</keyword>
<dbReference type="Pfam" id="PF00370">
    <property type="entry name" value="FGGY_N"/>
    <property type="match status" value="1"/>
</dbReference>
<protein>
    <recommendedName>
        <fullName evidence="6">ATP:glycerol 3-phosphotransferase</fullName>
    </recommendedName>
</protein>
<evidence type="ECO:0000259" key="9">
    <source>
        <dbReference type="Pfam" id="PF02782"/>
    </source>
</evidence>
<feature type="domain" description="Carbohydrate kinase FGGY C-terminal" evidence="9">
    <location>
        <begin position="241"/>
        <end position="427"/>
    </location>
</feature>
<dbReference type="PANTHER" id="PTHR10196">
    <property type="entry name" value="SUGAR KINASE"/>
    <property type="match status" value="1"/>
</dbReference>
<proteinExistence type="inferred from homology"/>
<evidence type="ECO:0000256" key="6">
    <source>
        <dbReference type="ARBA" id="ARBA00043149"/>
    </source>
</evidence>
<dbReference type="Gene3D" id="3.30.420.40">
    <property type="match status" value="2"/>
</dbReference>
<gene>
    <name evidence="10" type="ORF">NBG84_04695</name>
</gene>
<organism evidence="10 11">
    <name type="scientific">Streptomyces albipurpureus</name>
    <dbReference type="NCBI Taxonomy" id="2897419"/>
    <lineage>
        <taxon>Bacteria</taxon>
        <taxon>Bacillati</taxon>
        <taxon>Actinomycetota</taxon>
        <taxon>Actinomycetes</taxon>
        <taxon>Kitasatosporales</taxon>
        <taxon>Streptomycetaceae</taxon>
        <taxon>Streptomyces</taxon>
    </lineage>
</organism>
<evidence type="ECO:0000256" key="7">
    <source>
        <dbReference type="RuleBase" id="RU003733"/>
    </source>
</evidence>
<evidence type="ECO:0000256" key="2">
    <source>
        <dbReference type="ARBA" id="ARBA00022679"/>
    </source>
</evidence>
<keyword evidence="2 7" id="KW-0808">Transferase</keyword>
<dbReference type="EMBL" id="JAMQAW010000004">
    <property type="protein sequence ID" value="MCM2387616.1"/>
    <property type="molecule type" value="Genomic_DNA"/>
</dbReference>
<dbReference type="SUPFAM" id="SSF53067">
    <property type="entry name" value="Actin-like ATPase domain"/>
    <property type="match status" value="2"/>
</dbReference>
<dbReference type="PROSITE" id="PS00445">
    <property type="entry name" value="FGGY_KINASES_2"/>
    <property type="match status" value="1"/>
</dbReference>
<evidence type="ECO:0000313" key="10">
    <source>
        <dbReference type="EMBL" id="MCM2387616.1"/>
    </source>
</evidence>
<dbReference type="InterPro" id="IPR018484">
    <property type="entry name" value="FGGY_N"/>
</dbReference>
<keyword evidence="4 7" id="KW-0418">Kinase</keyword>
<dbReference type="InterPro" id="IPR000577">
    <property type="entry name" value="Carb_kinase_FGGY"/>
</dbReference>
<reference evidence="10" key="1">
    <citation type="submission" date="2022-06" db="EMBL/GenBank/DDBJ databases">
        <title>Genome public.</title>
        <authorList>
            <person name="Sun Q."/>
        </authorList>
    </citation>
    <scope>NUCLEOTIDE SEQUENCE</scope>
    <source>
        <strain evidence="10">CWNU-1</strain>
    </source>
</reference>
<dbReference type="InterPro" id="IPR043129">
    <property type="entry name" value="ATPase_NBD"/>
</dbReference>
<name>A0ABT0UH24_9ACTN</name>
<accession>A0ABT0UH24</accession>
<dbReference type="RefSeq" id="WP_250917983.1">
    <property type="nucleotide sequence ID" value="NZ_JAMQAW010000004.1"/>
</dbReference>
<dbReference type="Proteomes" id="UP001431429">
    <property type="component" value="Unassembled WGS sequence"/>
</dbReference>
<dbReference type="GO" id="GO:0016301">
    <property type="term" value="F:kinase activity"/>
    <property type="evidence" value="ECO:0007669"/>
    <property type="project" value="UniProtKB-KW"/>
</dbReference>
<evidence type="ECO:0000256" key="1">
    <source>
        <dbReference type="ARBA" id="ARBA00009156"/>
    </source>
</evidence>
<evidence type="ECO:0000259" key="8">
    <source>
        <dbReference type="Pfam" id="PF00370"/>
    </source>
</evidence>
<sequence>MTVVLAIDQGTSGTKAVVVDSGGAVLTIAEAELRPRYGDGGLVEQDPGQLLESVLDTGRRAVATAGRPIDVVALANQGETVLAWDPVTGTPLSDAVVWQDRRAESVCAELSEHADRIAARTGLVLDSYFSAPKMAWLRRNVTTEGVVTTSDTWLLHQLTGEFVTDAATASRSLLTDIDTADWAPDLLDLFGLGDERLPRIVACDEVIGTTSAFGGRIPVAGLIVDQQAALLAEGCIDAGEAKCTFGTGAFLLANTGATAVRSTSGLTSSVAWRARGATPYCVDGQVYTAASAIRWIRDLGFIESAADLDSVAAAESDGTLCVPALAGLAAPWWRPDATATFSGMTLSTRPGHLVLAVLQGIAAQVATLCDLVATDLGSPLTRLRADGGLTRSRTLMQAQADLAQMPVDIYPSAHATPLGAAALARLAMNPGLTLRDAVGAWQPSAVYEPRWSADRAQTFRSTWTAVAETVVRKGDLT</sequence>
<comment type="similarity">
    <text evidence="1 7">Belongs to the FGGY kinase family.</text>
</comment>
<feature type="domain" description="Carbohydrate kinase FGGY N-terminal" evidence="8">
    <location>
        <begin position="4"/>
        <end position="231"/>
    </location>
</feature>
<evidence type="ECO:0000256" key="5">
    <source>
        <dbReference type="ARBA" id="ARBA00022840"/>
    </source>
</evidence>